<organism evidence="1 2">
    <name type="scientific">Rufibacter roseus</name>
    <dbReference type="NCBI Taxonomy" id="1567108"/>
    <lineage>
        <taxon>Bacteria</taxon>
        <taxon>Pseudomonadati</taxon>
        <taxon>Bacteroidota</taxon>
        <taxon>Cytophagia</taxon>
        <taxon>Cytophagales</taxon>
        <taxon>Hymenobacteraceae</taxon>
        <taxon>Rufibacter</taxon>
    </lineage>
</organism>
<name>A0ABW2DSQ1_9BACT</name>
<accession>A0ABW2DSQ1</accession>
<dbReference type="EMBL" id="JBHSYQ010000016">
    <property type="protein sequence ID" value="MFC6999513.1"/>
    <property type="molecule type" value="Genomic_DNA"/>
</dbReference>
<protein>
    <submittedName>
        <fullName evidence="1">Uncharacterized protein</fullName>
    </submittedName>
</protein>
<gene>
    <name evidence="1" type="ORF">ACFQHR_17895</name>
</gene>
<dbReference type="RefSeq" id="WP_066621322.1">
    <property type="nucleotide sequence ID" value="NZ_JBHSYQ010000016.1"/>
</dbReference>
<evidence type="ECO:0000313" key="1">
    <source>
        <dbReference type="EMBL" id="MFC6999513.1"/>
    </source>
</evidence>
<sequence length="167" mass="19696">MKIETNSLMESYLNQAKYSFENIDTVLPEELNKLLTSGFRIEQECILYKDFQYFGPGELNSDFQKCEYEIFLNDIHIDDYVKNVESELEYLKLGFRFAKKLQNELKIRFTDRFRIIISFSETAYSGQEIETYGGCVVNFYKIRPSSDEKFKVANLEGFEEEAVMVIE</sequence>
<keyword evidence="2" id="KW-1185">Reference proteome</keyword>
<reference evidence="2" key="1">
    <citation type="journal article" date="2019" name="Int. J. Syst. Evol. Microbiol.">
        <title>The Global Catalogue of Microorganisms (GCM) 10K type strain sequencing project: providing services to taxonomists for standard genome sequencing and annotation.</title>
        <authorList>
            <consortium name="The Broad Institute Genomics Platform"/>
            <consortium name="The Broad Institute Genome Sequencing Center for Infectious Disease"/>
            <person name="Wu L."/>
            <person name="Ma J."/>
        </authorList>
    </citation>
    <scope>NUCLEOTIDE SEQUENCE [LARGE SCALE GENOMIC DNA]</scope>
    <source>
        <strain evidence="2">CGMCC 4.7393</strain>
    </source>
</reference>
<dbReference type="Proteomes" id="UP001596405">
    <property type="component" value="Unassembled WGS sequence"/>
</dbReference>
<comment type="caution">
    <text evidence="1">The sequence shown here is derived from an EMBL/GenBank/DDBJ whole genome shotgun (WGS) entry which is preliminary data.</text>
</comment>
<proteinExistence type="predicted"/>
<evidence type="ECO:0000313" key="2">
    <source>
        <dbReference type="Proteomes" id="UP001596405"/>
    </source>
</evidence>